<dbReference type="InterPro" id="IPR001296">
    <property type="entry name" value="Glyco_trans_1"/>
</dbReference>
<feature type="domain" description="Glycosyl transferase family 1" evidence="1">
    <location>
        <begin position="204"/>
        <end position="327"/>
    </location>
</feature>
<reference evidence="3" key="1">
    <citation type="journal article" date="2019" name="Int. J. Syst. Evol. Microbiol.">
        <title>The Global Catalogue of Microorganisms (GCM) 10K type strain sequencing project: providing services to taxonomists for standard genome sequencing and annotation.</title>
        <authorList>
            <consortium name="The Broad Institute Genomics Platform"/>
            <consortium name="The Broad Institute Genome Sequencing Center for Infectious Disease"/>
            <person name="Wu L."/>
            <person name="Ma J."/>
        </authorList>
    </citation>
    <scope>NUCLEOTIDE SEQUENCE [LARGE SCALE GENOMIC DNA]</scope>
    <source>
        <strain evidence="3">CCUG 56042</strain>
    </source>
</reference>
<dbReference type="RefSeq" id="WP_377712491.1">
    <property type="nucleotide sequence ID" value="NZ_JBHSMP010000017.1"/>
</dbReference>
<dbReference type="SUPFAM" id="SSF53756">
    <property type="entry name" value="UDP-Glycosyltransferase/glycogen phosphorylase"/>
    <property type="match status" value="1"/>
</dbReference>
<keyword evidence="3" id="KW-1185">Reference proteome</keyword>
<gene>
    <name evidence="2" type="ORF">ACFPTO_15650</name>
</gene>
<dbReference type="Pfam" id="PF00534">
    <property type="entry name" value="Glycos_transf_1"/>
    <property type="match status" value="1"/>
</dbReference>
<organism evidence="2 3">
    <name type="scientific">Paraburkholderia denitrificans</name>
    <dbReference type="NCBI Taxonomy" id="694025"/>
    <lineage>
        <taxon>Bacteria</taxon>
        <taxon>Pseudomonadati</taxon>
        <taxon>Pseudomonadota</taxon>
        <taxon>Betaproteobacteria</taxon>
        <taxon>Burkholderiales</taxon>
        <taxon>Burkholderiaceae</taxon>
        <taxon>Paraburkholderia</taxon>
    </lineage>
</organism>
<protein>
    <submittedName>
        <fullName evidence="2">Glycosyltransferase family 4 protein</fullName>
    </submittedName>
</protein>
<dbReference type="PANTHER" id="PTHR46401">
    <property type="entry name" value="GLYCOSYLTRANSFERASE WBBK-RELATED"/>
    <property type="match status" value="1"/>
</dbReference>
<proteinExistence type="predicted"/>
<dbReference type="Gene3D" id="3.40.50.2000">
    <property type="entry name" value="Glycogen Phosphorylase B"/>
    <property type="match status" value="1"/>
</dbReference>
<dbReference type="EMBL" id="JBHSMP010000017">
    <property type="protein sequence ID" value="MFC5430224.1"/>
    <property type="molecule type" value="Genomic_DNA"/>
</dbReference>
<name>A0ABW0JB18_9BURK</name>
<accession>A0ABW0JB18</accession>
<dbReference type="CDD" id="cd03809">
    <property type="entry name" value="GT4_MtfB-like"/>
    <property type="match status" value="1"/>
</dbReference>
<dbReference type="PANTHER" id="PTHR46401:SF9">
    <property type="entry name" value="MANNOSYLTRANSFERASE A"/>
    <property type="match status" value="1"/>
</dbReference>
<dbReference type="Proteomes" id="UP001596103">
    <property type="component" value="Unassembled WGS sequence"/>
</dbReference>
<evidence type="ECO:0000313" key="2">
    <source>
        <dbReference type="EMBL" id="MFC5430224.1"/>
    </source>
</evidence>
<evidence type="ECO:0000259" key="1">
    <source>
        <dbReference type="Pfam" id="PF00534"/>
    </source>
</evidence>
<sequence length="386" mass="43140">MTTALLDVSRLLNRLVGGKLPTGVDRVGLEYIRHYGTDTGTRAVLSEAGICAVLSASQSERAFDLLLQQDPASTFAARKIIAQAAYRALRNDNFPGSILFHTSHSGIERNRYMRAMKQRGVRTVVMVHDLIPLTHAEYCRPTIDRVHRQRMHSALRHASGIIANSQATLDSLVDEAHAAQLPMPPAVVAHLAPGIEPMARLRRPINAPYFVMLGTIEPRKNHWLMLHVWRRLVENLGNAAPTLVLVGRRGWECENVIDMLERSAPLKRAVIEEADCNDARLQAWLQHAQALVFPSFVEGYGMPLAEALAQGVPVIASDLEVFKEIANNIPEYLDPLDGPGWLAMIRAYADPSNGARNAQIERLRHFCSPTWKRHFEIVDRFVGELR</sequence>
<comment type="caution">
    <text evidence="2">The sequence shown here is derived from an EMBL/GenBank/DDBJ whole genome shotgun (WGS) entry which is preliminary data.</text>
</comment>
<evidence type="ECO:0000313" key="3">
    <source>
        <dbReference type="Proteomes" id="UP001596103"/>
    </source>
</evidence>